<dbReference type="Gene3D" id="3.30.750.70">
    <property type="entry name" value="4-hydroxybutyrate coenzyme like domains"/>
    <property type="match status" value="1"/>
</dbReference>
<dbReference type="InterPro" id="IPR038460">
    <property type="entry name" value="AcetylCoA_hyd_C_sf"/>
</dbReference>
<dbReference type="EMBL" id="AUZY01012008">
    <property type="protein sequence ID" value="EQD31844.1"/>
    <property type="molecule type" value="Genomic_DNA"/>
</dbReference>
<dbReference type="PANTHER" id="PTHR21432:SF20">
    <property type="entry name" value="ACETYL-COA HYDROLASE"/>
    <property type="match status" value="1"/>
</dbReference>
<keyword evidence="2" id="KW-0378">Hydrolase</keyword>
<sequence>ADMHGLHSLGASVIAVKSAITVAPLVIAQINGSMPRTFGDSTVSDNFIDYAVEMKEPLHEEQQSIPSKQEVQIGENVADLVPDGATLQAGIGAIPDAVMKSLVGRRDLGIHTEMFSEGMLDLIESGSVTNMKKDLDVGHAVATFAKGSRRLYDYLNDNPMVMMKSVDYTNDTSIIRKQKNMISINSAVAVDLTGQVCA</sequence>
<dbReference type="InterPro" id="IPR046433">
    <property type="entry name" value="ActCoA_hydro"/>
</dbReference>
<feature type="non-terminal residue" evidence="2">
    <location>
        <position position="198"/>
    </location>
</feature>
<dbReference type="AlphaFoldDB" id="T0ZT54"/>
<feature type="domain" description="Acetyl-CoA hydrolase/transferase C-terminal" evidence="1">
    <location>
        <begin position="147"/>
        <end position="198"/>
    </location>
</feature>
<reference evidence="2" key="1">
    <citation type="submission" date="2013-08" db="EMBL/GenBank/DDBJ databases">
        <authorList>
            <person name="Mendez C."/>
            <person name="Richter M."/>
            <person name="Ferrer M."/>
            <person name="Sanchez J."/>
        </authorList>
    </citation>
    <scope>NUCLEOTIDE SEQUENCE</scope>
</reference>
<dbReference type="InterPro" id="IPR037171">
    <property type="entry name" value="NagB/RpiA_transferase-like"/>
</dbReference>
<reference evidence="2" key="2">
    <citation type="journal article" date="2014" name="ISME J.">
        <title>Microbial stratification in low pH oxic and suboxic macroscopic growths along an acid mine drainage.</title>
        <authorList>
            <person name="Mendez-Garcia C."/>
            <person name="Mesa V."/>
            <person name="Sprenger R.R."/>
            <person name="Richter M."/>
            <person name="Diez M.S."/>
            <person name="Solano J."/>
            <person name="Bargiela R."/>
            <person name="Golyshina O.V."/>
            <person name="Manteca A."/>
            <person name="Ramos J.L."/>
            <person name="Gallego J.R."/>
            <person name="Llorente I."/>
            <person name="Martins Dos Santos V.A."/>
            <person name="Jensen O.N."/>
            <person name="Pelaez A.I."/>
            <person name="Sanchez J."/>
            <person name="Ferrer M."/>
        </authorList>
    </citation>
    <scope>NUCLEOTIDE SEQUENCE</scope>
</reference>
<comment type="caution">
    <text evidence="2">The sequence shown here is derived from an EMBL/GenBank/DDBJ whole genome shotgun (WGS) entry which is preliminary data.</text>
</comment>
<gene>
    <name evidence="2" type="ORF">B1B_17959</name>
</gene>
<dbReference type="Gene3D" id="3.40.1080.20">
    <property type="entry name" value="Acetyl-CoA hydrolase/transferase C-terminal domain"/>
    <property type="match status" value="1"/>
</dbReference>
<organism evidence="2">
    <name type="scientific">mine drainage metagenome</name>
    <dbReference type="NCBI Taxonomy" id="410659"/>
    <lineage>
        <taxon>unclassified sequences</taxon>
        <taxon>metagenomes</taxon>
        <taxon>ecological metagenomes</taxon>
    </lineage>
</organism>
<name>T0ZT54_9ZZZZ</name>
<dbReference type="PANTHER" id="PTHR21432">
    <property type="entry name" value="ACETYL-COA HYDROLASE-RELATED"/>
    <property type="match status" value="1"/>
</dbReference>
<dbReference type="InterPro" id="IPR026888">
    <property type="entry name" value="AcetylCoA_hyd_C"/>
</dbReference>
<evidence type="ECO:0000259" key="1">
    <source>
        <dbReference type="Pfam" id="PF13336"/>
    </source>
</evidence>
<evidence type="ECO:0000313" key="2">
    <source>
        <dbReference type="EMBL" id="EQD31844.1"/>
    </source>
</evidence>
<accession>T0ZT54</accession>
<dbReference type="Pfam" id="PF13336">
    <property type="entry name" value="AcetylCoA_hyd_C"/>
    <property type="match status" value="1"/>
</dbReference>
<proteinExistence type="predicted"/>
<dbReference type="GO" id="GO:0008775">
    <property type="term" value="F:acetate CoA-transferase activity"/>
    <property type="evidence" value="ECO:0007669"/>
    <property type="project" value="InterPro"/>
</dbReference>
<dbReference type="GO" id="GO:0006083">
    <property type="term" value="P:acetate metabolic process"/>
    <property type="evidence" value="ECO:0007669"/>
    <property type="project" value="InterPro"/>
</dbReference>
<feature type="non-terminal residue" evidence="2">
    <location>
        <position position="1"/>
    </location>
</feature>
<dbReference type="Gene3D" id="3.40.1080.10">
    <property type="entry name" value="Glutaconate Coenzyme A-transferase"/>
    <property type="match status" value="1"/>
</dbReference>
<protein>
    <submittedName>
        <fullName evidence="2">Acetyl-CoA hydrolase/transferase</fullName>
    </submittedName>
</protein>
<dbReference type="GO" id="GO:0016787">
    <property type="term" value="F:hydrolase activity"/>
    <property type="evidence" value="ECO:0007669"/>
    <property type="project" value="UniProtKB-KW"/>
</dbReference>
<keyword evidence="2" id="KW-0808">Transferase</keyword>
<dbReference type="SUPFAM" id="SSF100950">
    <property type="entry name" value="NagB/RpiA/CoA transferase-like"/>
    <property type="match status" value="2"/>
</dbReference>